<dbReference type="Gene3D" id="3.40.50.10070">
    <property type="entry name" value="TolB, N-terminal domain"/>
    <property type="match status" value="1"/>
</dbReference>
<feature type="non-terminal residue" evidence="2">
    <location>
        <position position="310"/>
    </location>
</feature>
<dbReference type="InterPro" id="IPR050697">
    <property type="entry name" value="Adenylyl/Guanylyl_Cyclase_3/4"/>
</dbReference>
<dbReference type="EMBL" id="UINC01069304">
    <property type="protein sequence ID" value="SVC02569.1"/>
    <property type="molecule type" value="Genomic_DNA"/>
</dbReference>
<dbReference type="InterPro" id="IPR029787">
    <property type="entry name" value="Nucleotide_cyclase"/>
</dbReference>
<dbReference type="PANTHER" id="PTHR43081:SF19">
    <property type="entry name" value="PH-SENSITIVE ADENYLATE CYCLASE RV1264"/>
    <property type="match status" value="1"/>
</dbReference>
<dbReference type="Gene3D" id="3.30.70.1230">
    <property type="entry name" value="Nucleotide cyclase"/>
    <property type="match status" value="1"/>
</dbReference>
<evidence type="ECO:0000259" key="1">
    <source>
        <dbReference type="PROSITE" id="PS50125"/>
    </source>
</evidence>
<gene>
    <name evidence="2" type="ORF">METZ01_LOCUS255423</name>
</gene>
<dbReference type="GO" id="GO:0006171">
    <property type="term" value="P:cAMP biosynthetic process"/>
    <property type="evidence" value="ECO:0007669"/>
    <property type="project" value="TreeGrafter"/>
</dbReference>
<protein>
    <recommendedName>
        <fullName evidence="1">Guanylate cyclase domain-containing protein</fullName>
    </recommendedName>
</protein>
<dbReference type="SUPFAM" id="SSF55073">
    <property type="entry name" value="Nucleotide cyclase"/>
    <property type="match status" value="1"/>
</dbReference>
<dbReference type="PANTHER" id="PTHR43081">
    <property type="entry name" value="ADENYLATE CYCLASE, TERMINAL-DIFFERENTIATION SPECIFIC-RELATED"/>
    <property type="match status" value="1"/>
</dbReference>
<evidence type="ECO:0000313" key="2">
    <source>
        <dbReference type="EMBL" id="SVC02569.1"/>
    </source>
</evidence>
<dbReference type="PROSITE" id="PS50125">
    <property type="entry name" value="GUANYLATE_CYCLASE_2"/>
    <property type="match status" value="1"/>
</dbReference>
<dbReference type="AlphaFoldDB" id="A0A382ITG9"/>
<dbReference type="CDD" id="cd07302">
    <property type="entry name" value="CHD"/>
    <property type="match status" value="1"/>
</dbReference>
<proteinExistence type="predicted"/>
<accession>A0A382ITG9</accession>
<dbReference type="Pfam" id="PF00211">
    <property type="entry name" value="Guanylate_cyc"/>
    <property type="match status" value="1"/>
</dbReference>
<organism evidence="2">
    <name type="scientific">marine metagenome</name>
    <dbReference type="NCBI Taxonomy" id="408172"/>
    <lineage>
        <taxon>unclassified sequences</taxon>
        <taxon>metagenomes</taxon>
        <taxon>ecological metagenomes</taxon>
    </lineage>
</organism>
<dbReference type="GO" id="GO:0035556">
    <property type="term" value="P:intracellular signal transduction"/>
    <property type="evidence" value="ECO:0007669"/>
    <property type="project" value="InterPro"/>
</dbReference>
<name>A0A382ITG9_9ZZZZ</name>
<feature type="domain" description="Guanylate cyclase" evidence="1">
    <location>
        <begin position="12"/>
        <end position="126"/>
    </location>
</feature>
<sequence>MNMDKVKRKLATILATDCVNFSKHMETNEEKTLKNLNDCRVIIDNKIKEFGGRIFNTAGDSVIAEFDSPVQCVKSAIEFQEELIKRNEHSITELRLEWRVGIHVDDVMVEGDNIMGSGVNVAARLESQCQPGQILVSRIVKDQVSKRVDFSIDADGTRELKNISSDFEVFVVGSLSNGNDDFLTNESNNSDQNSDSFDSKKNAKIEESKKLKLAILPFENLSKDDDSEFLVEGVFRDLITEFSRMQEFDVISHQTSLDFKKSNEDALTFAKKHKIDFLIGGNIRSAGKRIRISVDLTDANDGSVLWGDKY</sequence>
<dbReference type="InterPro" id="IPR001054">
    <property type="entry name" value="A/G_cyclase"/>
</dbReference>
<reference evidence="2" key="1">
    <citation type="submission" date="2018-05" db="EMBL/GenBank/DDBJ databases">
        <authorList>
            <person name="Lanie J.A."/>
            <person name="Ng W.-L."/>
            <person name="Kazmierczak K.M."/>
            <person name="Andrzejewski T.M."/>
            <person name="Davidsen T.M."/>
            <person name="Wayne K.J."/>
            <person name="Tettelin H."/>
            <person name="Glass J.I."/>
            <person name="Rusch D."/>
            <person name="Podicherti R."/>
            <person name="Tsui H.-C.T."/>
            <person name="Winkler M.E."/>
        </authorList>
    </citation>
    <scope>NUCLEOTIDE SEQUENCE</scope>
</reference>